<name>A0AAD3TLV0_NEPGR</name>
<comment type="caution">
    <text evidence="1">The sequence shown here is derived from an EMBL/GenBank/DDBJ whole genome shotgun (WGS) entry which is preliminary data.</text>
</comment>
<evidence type="ECO:0000313" key="1">
    <source>
        <dbReference type="EMBL" id="GMH31822.1"/>
    </source>
</evidence>
<gene>
    <name evidence="1" type="ORF">Nepgr_033666</name>
</gene>
<dbReference type="EMBL" id="BSYO01000041">
    <property type="protein sequence ID" value="GMH31822.1"/>
    <property type="molecule type" value="Genomic_DNA"/>
</dbReference>
<proteinExistence type="predicted"/>
<accession>A0AAD3TLV0</accession>
<evidence type="ECO:0000313" key="2">
    <source>
        <dbReference type="Proteomes" id="UP001279734"/>
    </source>
</evidence>
<keyword evidence="2" id="KW-1185">Reference proteome</keyword>
<reference evidence="1" key="1">
    <citation type="submission" date="2023-05" db="EMBL/GenBank/DDBJ databases">
        <title>Nepenthes gracilis genome sequencing.</title>
        <authorList>
            <person name="Fukushima K."/>
        </authorList>
    </citation>
    <scope>NUCLEOTIDE SEQUENCE</scope>
    <source>
        <strain evidence="1">SING2019-196</strain>
    </source>
</reference>
<sequence>MCVSYLECRVIFLHARNGWHIWKSRSSLANADKDYARLIWTSWVVLVPGRLSCKWESKVVEVPVIFSSIPCISALGMAWLKA</sequence>
<dbReference type="Proteomes" id="UP001279734">
    <property type="component" value="Unassembled WGS sequence"/>
</dbReference>
<dbReference type="AlphaFoldDB" id="A0AAD3TLV0"/>
<protein>
    <submittedName>
        <fullName evidence="1">Uncharacterized protein</fullName>
    </submittedName>
</protein>
<organism evidence="1 2">
    <name type="scientific">Nepenthes gracilis</name>
    <name type="common">Slender pitcher plant</name>
    <dbReference type="NCBI Taxonomy" id="150966"/>
    <lineage>
        <taxon>Eukaryota</taxon>
        <taxon>Viridiplantae</taxon>
        <taxon>Streptophyta</taxon>
        <taxon>Embryophyta</taxon>
        <taxon>Tracheophyta</taxon>
        <taxon>Spermatophyta</taxon>
        <taxon>Magnoliopsida</taxon>
        <taxon>eudicotyledons</taxon>
        <taxon>Gunneridae</taxon>
        <taxon>Pentapetalae</taxon>
        <taxon>Caryophyllales</taxon>
        <taxon>Nepenthaceae</taxon>
        <taxon>Nepenthes</taxon>
    </lineage>
</organism>